<protein>
    <submittedName>
        <fullName evidence="1">Uncharacterized protein</fullName>
    </submittedName>
</protein>
<dbReference type="RefSeq" id="WP_221861566.1">
    <property type="nucleotide sequence ID" value="NZ_JAIKTU010000010.1"/>
</dbReference>
<keyword evidence="2" id="KW-1185">Reference proteome</keyword>
<proteinExistence type="predicted"/>
<dbReference type="Proteomes" id="UP001299068">
    <property type="component" value="Unassembled WGS sequence"/>
</dbReference>
<evidence type="ECO:0000313" key="2">
    <source>
        <dbReference type="Proteomes" id="UP001299068"/>
    </source>
</evidence>
<gene>
    <name evidence="1" type="ORF">K5V21_12690</name>
</gene>
<evidence type="ECO:0000313" key="1">
    <source>
        <dbReference type="EMBL" id="MBY0756305.1"/>
    </source>
</evidence>
<sequence length="151" mass="18098">MNLKNILKIKKEKRKEREYDFSNLIIGTTRVGKIEFKNEISDRLVELYRDNRKDEIIKYCNDIYEKIYENSNLDFTCRKYTQDFCNEVILHALQYRKTNTSNVVGIALNILNNDSVQKERIYEELNNMSDNKKIRIINDGRVLLIHLLVIY</sequence>
<comment type="caution">
    <text evidence="1">The sequence shown here is derived from an EMBL/GenBank/DDBJ whole genome shotgun (WGS) entry which is preliminary data.</text>
</comment>
<dbReference type="EMBL" id="JAIKTU010000010">
    <property type="protein sequence ID" value="MBY0756305.1"/>
    <property type="molecule type" value="Genomic_DNA"/>
</dbReference>
<accession>A0ABS7KZR6</accession>
<name>A0ABS7KZR6_CLOSR</name>
<organism evidence="1 2">
    <name type="scientific">Clostridium sardiniense</name>
    <name type="common">Clostridium absonum</name>
    <dbReference type="NCBI Taxonomy" id="29369"/>
    <lineage>
        <taxon>Bacteria</taxon>
        <taxon>Bacillati</taxon>
        <taxon>Bacillota</taxon>
        <taxon>Clostridia</taxon>
        <taxon>Eubacteriales</taxon>
        <taxon>Clostridiaceae</taxon>
        <taxon>Clostridium</taxon>
    </lineage>
</organism>
<reference evidence="1 2" key="1">
    <citation type="journal article" date="2021" name="Cell Host Microbe">
        <title>in vivo commensal control of Clostridioides difficile virulence.</title>
        <authorList>
            <person name="Girinathan B.P."/>
            <person name="Dibenedetto N."/>
            <person name="Worley J.N."/>
            <person name="Peltier J."/>
            <person name="Arrieta-Ortiz M.L."/>
            <person name="Rupa Christinal Immanuel S."/>
            <person name="Lavin R."/>
            <person name="Delaney M.L."/>
            <person name="Cummins C."/>
            <person name="Hoffmann M."/>
            <person name="Luo Y."/>
            <person name="Gonzalez-Escalona N."/>
            <person name="Allard M."/>
            <person name="Onderdonk A.B."/>
            <person name="Gerber G.K."/>
            <person name="Sonenshein A.L."/>
            <person name="Baliga N."/>
            <person name="Dupuy B."/>
            <person name="Bry L."/>
        </authorList>
    </citation>
    <scope>NUCLEOTIDE SEQUENCE [LARGE SCALE GENOMIC DNA]</scope>
    <source>
        <strain evidence="1 2">DSM 599</strain>
    </source>
</reference>